<reference evidence="2" key="1">
    <citation type="journal article" date="2019" name="Int. J. Syst. Evol. Microbiol.">
        <title>The Global Catalogue of Microorganisms (GCM) 10K type strain sequencing project: providing services to taxonomists for standard genome sequencing and annotation.</title>
        <authorList>
            <consortium name="The Broad Institute Genomics Platform"/>
            <consortium name="The Broad Institute Genome Sequencing Center for Infectious Disease"/>
            <person name="Wu L."/>
            <person name="Ma J."/>
        </authorList>
    </citation>
    <scope>NUCLEOTIDE SEQUENCE [LARGE SCALE GENOMIC DNA]</scope>
    <source>
        <strain evidence="2">CCM 8906</strain>
    </source>
</reference>
<gene>
    <name evidence="1" type="ORF">ACFQ5T_00435</name>
</gene>
<accession>A0ABW4GZN4</accession>
<keyword evidence="2" id="KW-1185">Reference proteome</keyword>
<sequence>MNDLVIMKNRQAVTTSLQVAEAFGKQHKDVMDTIRRKLQSAENSAHYQSMFAEGTYRDSRGRSQSMYYMNRNGWTFIAMGFTGDKADKFKLAYIDAFDAMQDELERQASLPMTPEEKLALVMETGNRANKRLTHVEGRLTDLEKNQKLDAGEYNWLGRRISKAVRDYMGLQRLKLSTKQRSELFRDINIGVCTVAHVKTRTQIREGYFDSVSDYISDWVPSTATLAIIKQLGTEMPVAQEA</sequence>
<dbReference type="InterPro" id="IPR014054">
    <property type="entry name" value="Phage_regulatory_Rha"/>
</dbReference>
<dbReference type="RefSeq" id="WP_125701826.1">
    <property type="nucleotide sequence ID" value="NZ_JBHTOM010000001.1"/>
</dbReference>
<dbReference type="NCBIfam" id="TIGR02681">
    <property type="entry name" value="phage_pRha"/>
    <property type="match status" value="1"/>
</dbReference>
<name>A0ABW4GZN4_9LACO</name>
<comment type="caution">
    <text evidence="1">The sequence shown here is derived from an EMBL/GenBank/DDBJ whole genome shotgun (WGS) entry which is preliminary data.</text>
</comment>
<protein>
    <submittedName>
        <fullName evidence="1">Rha family transcriptional regulator</fullName>
    </submittedName>
</protein>
<dbReference type="Proteomes" id="UP001597195">
    <property type="component" value="Unassembled WGS sequence"/>
</dbReference>
<evidence type="ECO:0000313" key="1">
    <source>
        <dbReference type="EMBL" id="MFD1548160.1"/>
    </source>
</evidence>
<organism evidence="1 2">
    <name type="scientific">Levilactobacillus fuyuanensis</name>
    <dbReference type="NCBI Taxonomy" id="2486022"/>
    <lineage>
        <taxon>Bacteria</taxon>
        <taxon>Bacillati</taxon>
        <taxon>Bacillota</taxon>
        <taxon>Bacilli</taxon>
        <taxon>Lactobacillales</taxon>
        <taxon>Lactobacillaceae</taxon>
        <taxon>Levilactobacillus</taxon>
    </lineage>
</organism>
<evidence type="ECO:0000313" key="2">
    <source>
        <dbReference type="Proteomes" id="UP001597195"/>
    </source>
</evidence>
<dbReference type="Pfam" id="PF09669">
    <property type="entry name" value="Phage_pRha"/>
    <property type="match status" value="1"/>
</dbReference>
<dbReference type="EMBL" id="JBHTOM010000001">
    <property type="protein sequence ID" value="MFD1548160.1"/>
    <property type="molecule type" value="Genomic_DNA"/>
</dbReference>
<proteinExistence type="predicted"/>